<dbReference type="AlphaFoldDB" id="A0A418X794"/>
<dbReference type="RefSeq" id="WP_119813243.1">
    <property type="nucleotide sequence ID" value="NZ_QYUP01000198.1"/>
</dbReference>
<dbReference type="SUPFAM" id="SSF53720">
    <property type="entry name" value="ALDH-like"/>
    <property type="match status" value="1"/>
</dbReference>
<evidence type="ECO:0000256" key="3">
    <source>
        <dbReference type="PROSITE-ProRule" id="PRU10007"/>
    </source>
</evidence>
<dbReference type="InterPro" id="IPR016163">
    <property type="entry name" value="Ald_DH_C"/>
</dbReference>
<evidence type="ECO:0000256" key="2">
    <source>
        <dbReference type="ARBA" id="ARBA00023002"/>
    </source>
</evidence>
<keyword evidence="7" id="KW-1185">Reference proteome</keyword>
<gene>
    <name evidence="6" type="ORF">D3872_24670</name>
</gene>
<dbReference type="PROSITE" id="PS00070">
    <property type="entry name" value="ALDEHYDE_DEHYDR_CYS"/>
    <property type="match status" value="1"/>
</dbReference>
<dbReference type="InterPro" id="IPR016160">
    <property type="entry name" value="Ald_DH_CS_CYS"/>
</dbReference>
<evidence type="ECO:0000259" key="5">
    <source>
        <dbReference type="Pfam" id="PF00171"/>
    </source>
</evidence>
<feature type="active site" evidence="3">
    <location>
        <position position="249"/>
    </location>
</feature>
<reference evidence="6 7" key="1">
    <citation type="submission" date="2018-09" db="EMBL/GenBank/DDBJ databases">
        <authorList>
            <person name="Zhu H."/>
        </authorList>
    </citation>
    <scope>NUCLEOTIDE SEQUENCE [LARGE SCALE GENOMIC DNA]</scope>
    <source>
        <strain evidence="6 7">K1S02-61</strain>
    </source>
</reference>
<dbReference type="PANTHER" id="PTHR11699">
    <property type="entry name" value="ALDEHYDE DEHYDROGENASE-RELATED"/>
    <property type="match status" value="1"/>
</dbReference>
<protein>
    <submittedName>
        <fullName evidence="6">Aldehyde dehydrogenase family protein</fullName>
    </submittedName>
</protein>
<accession>A0A418X794</accession>
<evidence type="ECO:0000256" key="4">
    <source>
        <dbReference type="RuleBase" id="RU003345"/>
    </source>
</evidence>
<dbReference type="EMBL" id="QYUP01000198">
    <property type="protein sequence ID" value="RJG08268.1"/>
    <property type="molecule type" value="Genomic_DNA"/>
</dbReference>
<dbReference type="FunFam" id="3.40.605.10:FF:000026">
    <property type="entry name" value="Aldehyde dehydrogenase, putative"/>
    <property type="match status" value="1"/>
</dbReference>
<comment type="caution">
    <text evidence="6">The sequence shown here is derived from an EMBL/GenBank/DDBJ whole genome shotgun (WGS) entry which is preliminary data.</text>
</comment>
<dbReference type="Gene3D" id="3.40.309.10">
    <property type="entry name" value="Aldehyde Dehydrogenase, Chain A, domain 2"/>
    <property type="match status" value="1"/>
</dbReference>
<dbReference type="InterPro" id="IPR016162">
    <property type="entry name" value="Ald_DH_N"/>
</dbReference>
<dbReference type="FunFam" id="3.40.309.10:FF:000012">
    <property type="entry name" value="Betaine aldehyde dehydrogenase"/>
    <property type="match status" value="1"/>
</dbReference>
<keyword evidence="2 4" id="KW-0560">Oxidoreductase</keyword>
<dbReference type="FunFam" id="3.40.605.10:FF:000007">
    <property type="entry name" value="NAD/NADP-dependent betaine aldehyde dehydrogenase"/>
    <property type="match status" value="1"/>
</dbReference>
<evidence type="ECO:0000313" key="7">
    <source>
        <dbReference type="Proteomes" id="UP000284006"/>
    </source>
</evidence>
<organism evidence="6 7">
    <name type="scientific">Massilia cavernae</name>
    <dbReference type="NCBI Taxonomy" id="2320864"/>
    <lineage>
        <taxon>Bacteria</taxon>
        <taxon>Pseudomonadati</taxon>
        <taxon>Pseudomonadota</taxon>
        <taxon>Betaproteobacteria</taxon>
        <taxon>Burkholderiales</taxon>
        <taxon>Oxalobacteraceae</taxon>
        <taxon>Telluria group</taxon>
        <taxon>Massilia</taxon>
    </lineage>
</organism>
<evidence type="ECO:0000256" key="1">
    <source>
        <dbReference type="ARBA" id="ARBA00009986"/>
    </source>
</evidence>
<name>A0A418X794_9BURK</name>
<comment type="similarity">
    <text evidence="1 4">Belongs to the aldehyde dehydrogenase family.</text>
</comment>
<dbReference type="Pfam" id="PF00171">
    <property type="entry name" value="Aldedh"/>
    <property type="match status" value="1"/>
</dbReference>
<feature type="domain" description="Aldehyde dehydrogenase" evidence="5">
    <location>
        <begin position="8"/>
        <end position="472"/>
    </location>
</feature>
<proteinExistence type="inferred from homology"/>
<dbReference type="InterPro" id="IPR015590">
    <property type="entry name" value="Aldehyde_DH_dom"/>
</dbReference>
<evidence type="ECO:0000313" key="6">
    <source>
        <dbReference type="EMBL" id="RJG08268.1"/>
    </source>
</evidence>
<dbReference type="PROSITE" id="PS00687">
    <property type="entry name" value="ALDEHYDE_DEHYDR_GLU"/>
    <property type="match status" value="1"/>
</dbReference>
<sequence>MSTNSDVEQDTIGVFDPASGEQIGAVANGGAQAVDDAVQAAKAAFEAGTWRGQSGAARARVLWRAAELIDRRLDELVTLETRNNGMPLALAQYTIRNAAETLRYNAGWCTKIHGVTSDVVTDGAIGGGRIEYHGYTRKEPVGVAGLITPWNVPIMMACAKLAPALAAGCSTVIKPAEETPLTTLKICEILREAGVPDGVVNIVTGYGHTAGAALAAHEDVGKIGFTGSTEVGKLIVQAAAGNLKKVSLELGGKSPILIFNDADLSKAIPGAAIGIFSNSGQVCIGGSRLFVQRGVFDQVVAGIVQIARSMQLGSGLDPATHMGPLISSKQAERVMAYIAGARDDGAEIVTGGRRVDRPGNFVEPTVVVKVRDDMRLVKEEIFGPVLAVIPFDDEDEALRMANNTSFGLAAGVWTRDIGRAHRLAKRLEAGTVWLNCQLANDLSLPFGGYKQSGWGRENGYDGIEAYLQTKSVFAEI</sequence>
<dbReference type="GO" id="GO:0016620">
    <property type="term" value="F:oxidoreductase activity, acting on the aldehyde or oxo group of donors, NAD or NADP as acceptor"/>
    <property type="evidence" value="ECO:0007669"/>
    <property type="project" value="InterPro"/>
</dbReference>
<dbReference type="InterPro" id="IPR029510">
    <property type="entry name" value="Ald_DH_CS_GLU"/>
</dbReference>
<dbReference type="InterPro" id="IPR016161">
    <property type="entry name" value="Ald_DH/histidinol_DH"/>
</dbReference>
<dbReference type="Gene3D" id="3.40.605.10">
    <property type="entry name" value="Aldehyde Dehydrogenase, Chain A, domain 1"/>
    <property type="match status" value="1"/>
</dbReference>
<dbReference type="Proteomes" id="UP000284006">
    <property type="component" value="Unassembled WGS sequence"/>
</dbReference>
<dbReference type="OrthoDB" id="6187633at2"/>